<dbReference type="InterPro" id="IPR029044">
    <property type="entry name" value="Nucleotide-diphossugar_trans"/>
</dbReference>
<dbReference type="OrthoDB" id="9771846at2"/>
<protein>
    <recommendedName>
        <fullName evidence="4">Glycosyl transferase</fullName>
    </recommendedName>
</protein>
<evidence type="ECO:0008006" key="4">
    <source>
        <dbReference type="Google" id="ProtNLM"/>
    </source>
</evidence>
<keyword evidence="1" id="KW-0812">Transmembrane</keyword>
<gene>
    <name evidence="2" type="ORF">PCE31106_04270</name>
</gene>
<dbReference type="EMBL" id="CABPSL010000023">
    <property type="protein sequence ID" value="VVE43692.1"/>
    <property type="molecule type" value="Genomic_DNA"/>
</dbReference>
<dbReference type="AlphaFoldDB" id="A0A5E4Y5T3"/>
<evidence type="ECO:0000313" key="2">
    <source>
        <dbReference type="EMBL" id="VVE43692.1"/>
    </source>
</evidence>
<name>A0A5E4Y5T3_9BURK</name>
<evidence type="ECO:0000256" key="1">
    <source>
        <dbReference type="SAM" id="Phobius"/>
    </source>
</evidence>
<sequence>MDKILSVVCAYFPDNNRLSSLVSALMSAGDVVVVNNGGPIDFDLPSGGNRVSVLDSGRNLGTLASYNLVISQQPGYSYYWLWDQDSVISKEDVDKFVNRAKRCFDDNEDTVCVTVFDKKNYISPLKRELVLTKASTSLMSKARVEKLLSDWFDEKLFMDYGDWDFSYRLFKAGGKVGQLDDIHIGHQLGDPEKTIFGSINRSSSMRLHMQGINTAYLIKKHGVMNFLVFLLMIRLFIVPMKNFLFNEPLKRNKFFFSGFFFGVNGGLSSDYSSSVNKTMK</sequence>
<dbReference type="Proteomes" id="UP000384354">
    <property type="component" value="Unassembled WGS sequence"/>
</dbReference>
<dbReference type="Gene3D" id="3.90.550.10">
    <property type="entry name" value="Spore Coat Polysaccharide Biosynthesis Protein SpsA, Chain A"/>
    <property type="match status" value="1"/>
</dbReference>
<reference evidence="2 3" key="1">
    <citation type="submission" date="2019-08" db="EMBL/GenBank/DDBJ databases">
        <authorList>
            <person name="Peeters C."/>
        </authorList>
    </citation>
    <scope>NUCLEOTIDE SEQUENCE [LARGE SCALE GENOMIC DNA]</scope>
    <source>
        <strain evidence="2 3">LMG 31106</strain>
    </source>
</reference>
<keyword evidence="1" id="KW-0472">Membrane</keyword>
<keyword evidence="1" id="KW-1133">Transmembrane helix</keyword>
<feature type="transmembrane region" description="Helical" evidence="1">
    <location>
        <begin position="223"/>
        <end position="244"/>
    </location>
</feature>
<organism evidence="2 3">
    <name type="scientific">Pandoraea cepalis</name>
    <dbReference type="NCBI Taxonomy" id="2508294"/>
    <lineage>
        <taxon>Bacteria</taxon>
        <taxon>Pseudomonadati</taxon>
        <taxon>Pseudomonadota</taxon>
        <taxon>Betaproteobacteria</taxon>
        <taxon>Burkholderiales</taxon>
        <taxon>Burkholderiaceae</taxon>
        <taxon>Pandoraea</taxon>
    </lineage>
</organism>
<evidence type="ECO:0000313" key="3">
    <source>
        <dbReference type="Proteomes" id="UP000384354"/>
    </source>
</evidence>
<accession>A0A5E4Y5T3</accession>
<dbReference type="SUPFAM" id="SSF53448">
    <property type="entry name" value="Nucleotide-diphospho-sugar transferases"/>
    <property type="match status" value="1"/>
</dbReference>
<proteinExistence type="predicted"/>
<dbReference type="RefSeq" id="WP_150564578.1">
    <property type="nucleotide sequence ID" value="NZ_CABPSL010000023.1"/>
</dbReference>